<accession>A0ACC1P8S1</accession>
<reference evidence="1" key="1">
    <citation type="submission" date="2022-10" db="EMBL/GenBank/DDBJ databases">
        <title>Genome Sequence of Xylaria curta.</title>
        <authorList>
            <person name="Buettner E."/>
        </authorList>
    </citation>
    <scope>NUCLEOTIDE SEQUENCE</scope>
    <source>
        <strain evidence="1">Babe10</strain>
    </source>
</reference>
<evidence type="ECO:0000313" key="2">
    <source>
        <dbReference type="Proteomes" id="UP001143856"/>
    </source>
</evidence>
<organism evidence="1 2">
    <name type="scientific">Xylaria curta</name>
    <dbReference type="NCBI Taxonomy" id="42375"/>
    <lineage>
        <taxon>Eukaryota</taxon>
        <taxon>Fungi</taxon>
        <taxon>Dikarya</taxon>
        <taxon>Ascomycota</taxon>
        <taxon>Pezizomycotina</taxon>
        <taxon>Sordariomycetes</taxon>
        <taxon>Xylariomycetidae</taxon>
        <taxon>Xylariales</taxon>
        <taxon>Xylariaceae</taxon>
        <taxon>Xylaria</taxon>
    </lineage>
</organism>
<dbReference type="EMBL" id="JAPDGR010000656">
    <property type="protein sequence ID" value="KAJ2988382.1"/>
    <property type="molecule type" value="Genomic_DNA"/>
</dbReference>
<gene>
    <name evidence="1" type="ORF">NUW58_g4005</name>
</gene>
<sequence>MATISSQSSTTVVDGVDRLSPTGISIIIVGGGIGGLMFALEAWRQGHDVRVYEKNPKLDTLGDAFGIMAPAWTTLRHFPRMKAQFEKESWDAELSLWHAEGFKLIHYGDGSWNAPGAIHPAKDVHVPWLETRPGVAHMLTSQCQRLGIQIEYGSTVVGFSETDEKAIVTIETQGQVTHAGADIVVAADGVGTKSHAHVSGQTVKATSSGYSMFRGIVPFGLIEKNLSSGIVEKFFSSQRPEFRIYVCPPDTHANIILSRGFFSYGLTYKDHKSSEKDLKESWNATVPTDVVVEKFSKLEPGLLELLRLIPENSAVDWTLRWRDPQPKWTSDGGRVVQLGDSAHAFLPTSGNGATQACEDALSLATCLRVAGKGKENIATKVHNKLRFERVSTIQKFGVMTRSSLHNIDLELAKEQPETLRNLLVMPEWIWSHDPVQYALDNYETTERHILDGTPFQNTNLPEGYTYEAWTVAGEIERGANGASAEV</sequence>
<evidence type="ECO:0000313" key="1">
    <source>
        <dbReference type="EMBL" id="KAJ2988382.1"/>
    </source>
</evidence>
<comment type="caution">
    <text evidence="1">The sequence shown here is derived from an EMBL/GenBank/DDBJ whole genome shotgun (WGS) entry which is preliminary data.</text>
</comment>
<name>A0ACC1P8S1_9PEZI</name>
<dbReference type="Proteomes" id="UP001143856">
    <property type="component" value="Unassembled WGS sequence"/>
</dbReference>
<protein>
    <submittedName>
        <fullName evidence="1">Uncharacterized protein</fullName>
    </submittedName>
</protein>
<keyword evidence="2" id="KW-1185">Reference proteome</keyword>
<proteinExistence type="predicted"/>